<gene>
    <name evidence="6" type="ORF">A2834_03285</name>
</gene>
<feature type="transmembrane region" description="Helical" evidence="5">
    <location>
        <begin position="42"/>
        <end position="59"/>
    </location>
</feature>
<dbReference type="GO" id="GO:0005886">
    <property type="term" value="C:plasma membrane"/>
    <property type="evidence" value="ECO:0007669"/>
    <property type="project" value="TreeGrafter"/>
</dbReference>
<dbReference type="NCBIfam" id="NF008978">
    <property type="entry name" value="PRK12324.1-4"/>
    <property type="match status" value="1"/>
</dbReference>
<feature type="transmembrane region" description="Helical" evidence="5">
    <location>
        <begin position="230"/>
        <end position="249"/>
    </location>
</feature>
<evidence type="ECO:0000256" key="3">
    <source>
        <dbReference type="ARBA" id="ARBA00022989"/>
    </source>
</evidence>
<feature type="transmembrane region" description="Helical" evidence="5">
    <location>
        <begin position="79"/>
        <end position="104"/>
    </location>
</feature>
<organism evidence="6 7">
    <name type="scientific">Candidatus Giovannonibacteria bacterium RIFCSPHIGHO2_01_FULL_45_23</name>
    <dbReference type="NCBI Taxonomy" id="1798325"/>
    <lineage>
        <taxon>Bacteria</taxon>
        <taxon>Candidatus Giovannoniibacteriota</taxon>
    </lineage>
</organism>
<keyword evidence="3 5" id="KW-1133">Transmembrane helix</keyword>
<dbReference type="PANTHER" id="PTHR11048:SF5">
    <property type="entry name" value="DECAPRENYL-PHOSPHATE PHOSPHORIBOSYLTRANSFERASE"/>
    <property type="match status" value="1"/>
</dbReference>
<dbReference type="InterPro" id="IPR044878">
    <property type="entry name" value="UbiA_sf"/>
</dbReference>
<feature type="transmembrane region" description="Helical" evidence="5">
    <location>
        <begin position="133"/>
        <end position="153"/>
    </location>
</feature>
<protein>
    <recommendedName>
        <fullName evidence="8">Phosphoribose diphosphate--decaprenyl-phosphate phosphoribosyltransferase</fullName>
    </recommendedName>
</protein>
<dbReference type="GO" id="GO:0009247">
    <property type="term" value="P:glycolipid biosynthetic process"/>
    <property type="evidence" value="ECO:0007669"/>
    <property type="project" value="TreeGrafter"/>
</dbReference>
<evidence type="ECO:0000256" key="2">
    <source>
        <dbReference type="ARBA" id="ARBA00022692"/>
    </source>
</evidence>
<evidence type="ECO:0000256" key="4">
    <source>
        <dbReference type="ARBA" id="ARBA00023136"/>
    </source>
</evidence>
<keyword evidence="4 5" id="KW-0472">Membrane</keyword>
<dbReference type="GO" id="GO:0016765">
    <property type="term" value="F:transferase activity, transferring alkyl or aryl (other than methyl) groups"/>
    <property type="evidence" value="ECO:0007669"/>
    <property type="project" value="InterPro"/>
</dbReference>
<evidence type="ECO:0000313" key="7">
    <source>
        <dbReference type="Proteomes" id="UP000179251"/>
    </source>
</evidence>
<keyword evidence="2 5" id="KW-0812">Transmembrane</keyword>
<evidence type="ECO:0000256" key="5">
    <source>
        <dbReference type="SAM" id="Phobius"/>
    </source>
</evidence>
<dbReference type="Gene3D" id="1.10.357.140">
    <property type="entry name" value="UbiA prenyltransferase"/>
    <property type="match status" value="1"/>
</dbReference>
<evidence type="ECO:0008006" key="8">
    <source>
        <dbReference type="Google" id="ProtNLM"/>
    </source>
</evidence>
<name>A0A1F5VGF6_9BACT</name>
<dbReference type="InterPro" id="IPR039653">
    <property type="entry name" value="Prenyltransferase"/>
</dbReference>
<proteinExistence type="predicted"/>
<dbReference type="EMBL" id="MFHD01000017">
    <property type="protein sequence ID" value="OGF62537.1"/>
    <property type="molecule type" value="Genomic_DNA"/>
</dbReference>
<dbReference type="Pfam" id="PF01040">
    <property type="entry name" value="UbiA"/>
    <property type="match status" value="1"/>
</dbReference>
<dbReference type="InterPro" id="IPR000537">
    <property type="entry name" value="UbiA_prenyltransferase"/>
</dbReference>
<dbReference type="PANTHER" id="PTHR11048">
    <property type="entry name" value="PRENYLTRANSFERASES"/>
    <property type="match status" value="1"/>
</dbReference>
<feature type="transmembrane region" description="Helical" evidence="5">
    <location>
        <begin position="159"/>
        <end position="176"/>
    </location>
</feature>
<dbReference type="CDD" id="cd13963">
    <property type="entry name" value="PT_UbiA_2"/>
    <property type="match status" value="1"/>
</dbReference>
<reference evidence="6 7" key="1">
    <citation type="journal article" date="2016" name="Nat. Commun.">
        <title>Thousands of microbial genomes shed light on interconnected biogeochemical processes in an aquifer system.</title>
        <authorList>
            <person name="Anantharaman K."/>
            <person name="Brown C.T."/>
            <person name="Hug L.A."/>
            <person name="Sharon I."/>
            <person name="Castelle C.J."/>
            <person name="Probst A.J."/>
            <person name="Thomas B.C."/>
            <person name="Singh A."/>
            <person name="Wilkins M.J."/>
            <person name="Karaoz U."/>
            <person name="Brodie E.L."/>
            <person name="Williams K.H."/>
            <person name="Hubbard S.S."/>
            <person name="Banfield J.F."/>
        </authorList>
    </citation>
    <scope>NUCLEOTIDE SEQUENCE [LARGE SCALE GENOMIC DNA]</scope>
</reference>
<accession>A0A1F5VGF6</accession>
<comment type="caution">
    <text evidence="6">The sequence shown here is derived from an EMBL/GenBank/DDBJ whole genome shotgun (WGS) entry which is preliminary data.</text>
</comment>
<evidence type="ECO:0000313" key="6">
    <source>
        <dbReference type="EMBL" id="OGF62537.1"/>
    </source>
</evidence>
<dbReference type="Proteomes" id="UP000179251">
    <property type="component" value="Unassembled WGS sequence"/>
</dbReference>
<dbReference type="STRING" id="1798325.A2834_03285"/>
<dbReference type="AlphaFoldDB" id="A0A1F5VGF6"/>
<evidence type="ECO:0000256" key="1">
    <source>
        <dbReference type="ARBA" id="ARBA00004141"/>
    </source>
</evidence>
<feature type="transmembrane region" description="Helical" evidence="5">
    <location>
        <begin position="110"/>
        <end position="128"/>
    </location>
</feature>
<sequence>MHKMIKDLIISMRPKQWIKNLFLFAAIIFVKQFTDVEKLTAVFEAFMIFCFASSAVYLINDVWDAPYDRRHPQKRSRPIASGVFPALEAVFAALVFGALAIFWSFYINNFFALAVIGYVALMLMYSFYLKRLVIVDVIVIALGFVIRVIAGAVAINVRFSEWLILSTFFLALFLAVSKRKNELQHADETEARAGLGQYSLDLLDQMNTIVLPSTIITYAFYTFSSEHSKLLMITVPIVLYGLFRYLFLINTKRWSDDGPTDDLLSDKNLTLTVFIWLAVSAAIILYAG</sequence>
<comment type="subcellular location">
    <subcellularLocation>
        <location evidence="1">Membrane</location>
        <topology evidence="1">Multi-pass membrane protein</topology>
    </subcellularLocation>
</comment>
<feature type="transmembrane region" description="Helical" evidence="5">
    <location>
        <begin position="269"/>
        <end position="287"/>
    </location>
</feature>